<name>B4YST8_9FIRM</name>
<keyword evidence="2" id="KW-0560">Oxidoreductase</keyword>
<dbReference type="GO" id="GO:0016616">
    <property type="term" value="F:oxidoreductase activity, acting on the CH-OH group of donors, NAD or NADP as acceptor"/>
    <property type="evidence" value="ECO:0007669"/>
    <property type="project" value="TreeGrafter"/>
</dbReference>
<proteinExistence type="inferred from homology"/>
<dbReference type="InterPro" id="IPR002347">
    <property type="entry name" value="SDR_fam"/>
</dbReference>
<dbReference type="PANTHER" id="PTHR42760:SF115">
    <property type="entry name" value="3-OXOACYL-[ACYL-CARRIER-PROTEIN] REDUCTASE FABG"/>
    <property type="match status" value="1"/>
</dbReference>
<dbReference type="SUPFAM" id="SSF51735">
    <property type="entry name" value="NAD(P)-binding Rossmann-fold domains"/>
    <property type="match status" value="1"/>
</dbReference>
<accession>B4YST8</accession>
<dbReference type="Pfam" id="PF13561">
    <property type="entry name" value="adh_short_C2"/>
    <property type="match status" value="1"/>
</dbReference>
<comment type="similarity">
    <text evidence="1">Belongs to the short-chain dehydrogenases/reductases (SDR) family.</text>
</comment>
<evidence type="ECO:0000256" key="2">
    <source>
        <dbReference type="ARBA" id="ARBA00023002"/>
    </source>
</evidence>
<dbReference type="Gene3D" id="3.40.50.720">
    <property type="entry name" value="NAD(P)-binding Rossmann-like Domain"/>
    <property type="match status" value="1"/>
</dbReference>
<dbReference type="InterPro" id="IPR020904">
    <property type="entry name" value="Sc_DH/Rdtase_CS"/>
</dbReference>
<dbReference type="FunFam" id="3.40.50.720:FF:000084">
    <property type="entry name" value="Short-chain dehydrogenase reductase"/>
    <property type="match status" value="1"/>
</dbReference>
<dbReference type="PRINTS" id="PR00081">
    <property type="entry name" value="GDHRDH"/>
</dbReference>
<sequence>MRPTNWENCSRTIAKDLRSIGKRNRRMKHMRFEGEAIIVTGASSGIGRAAARQFAMEGGRVVAAARRLELLEELKAEVEAAKGAGCILPLQTDVRIPEQIDRMFDVCLERFGHVDVAVNNAGVLDGQLPIHETSQEIYDYVYETNQRAVYLGCQRAIEIFLKQGTPANIVNIASAASVRGLKGGTTYVMTKHAVLGITRNISASFFERGIRCNCILPCNVKSGINRAARELNIGILDWQMRAGNAAPMHTITPHTEGAKPMLGQPEDCANIITFLADDAAARYISGAEVKVDAGFLNM</sequence>
<protein>
    <submittedName>
        <fullName evidence="3">BaiL</fullName>
    </submittedName>
</protein>
<evidence type="ECO:0000313" key="3">
    <source>
        <dbReference type="EMBL" id="ACF20983.1"/>
    </source>
</evidence>
<dbReference type="CDD" id="cd05233">
    <property type="entry name" value="SDR_c"/>
    <property type="match status" value="1"/>
</dbReference>
<evidence type="ECO:0000256" key="1">
    <source>
        <dbReference type="ARBA" id="ARBA00006484"/>
    </source>
</evidence>
<dbReference type="PRINTS" id="PR00080">
    <property type="entry name" value="SDRFAMILY"/>
</dbReference>
<dbReference type="EMBL" id="EU675331">
    <property type="protein sequence ID" value="ACF20983.1"/>
    <property type="molecule type" value="Genomic_DNA"/>
</dbReference>
<gene>
    <name evidence="3" type="primary">baiL</name>
</gene>
<dbReference type="InterPro" id="IPR036291">
    <property type="entry name" value="NAD(P)-bd_dom_sf"/>
</dbReference>
<dbReference type="PANTHER" id="PTHR42760">
    <property type="entry name" value="SHORT-CHAIN DEHYDROGENASES/REDUCTASES FAMILY MEMBER"/>
    <property type="match status" value="1"/>
</dbReference>
<dbReference type="PROSITE" id="PS00061">
    <property type="entry name" value="ADH_SHORT"/>
    <property type="match status" value="1"/>
</dbReference>
<dbReference type="AlphaFoldDB" id="B4YST8"/>
<dbReference type="GO" id="GO:0008206">
    <property type="term" value="P:bile acid metabolic process"/>
    <property type="evidence" value="ECO:0007669"/>
    <property type="project" value="UniProtKB-ARBA"/>
</dbReference>
<reference evidence="3" key="1">
    <citation type="submission" date="2008-04" db="EMBL/GenBank/DDBJ databases">
        <title>Identification and characterization of novel genes involved in bile acid metabolism in intestinal Clostridia.</title>
        <authorList>
            <person name="Ridlon J.M."/>
            <person name="Kang D."/>
            <person name="Hylemon P.B."/>
        </authorList>
    </citation>
    <scope>NUCLEOTIDE SEQUENCE</scope>
    <source>
        <strain evidence="3">TN271</strain>
    </source>
</reference>
<organism evidence="3">
    <name type="scientific">[Clostridium] hylemonae</name>
    <dbReference type="NCBI Taxonomy" id="89153"/>
    <lineage>
        <taxon>Bacteria</taxon>
        <taxon>Bacillati</taxon>
        <taxon>Bacillota</taxon>
        <taxon>Clostridia</taxon>
        <taxon>Lachnospirales</taxon>
        <taxon>Lachnospiraceae</taxon>
    </lineage>
</organism>